<evidence type="ECO:0000313" key="3">
    <source>
        <dbReference type="EMBL" id="KAF2402869.1"/>
    </source>
</evidence>
<feature type="region of interest" description="Disordered" evidence="1">
    <location>
        <begin position="247"/>
        <end position="267"/>
    </location>
</feature>
<dbReference type="SUPFAM" id="SSF53474">
    <property type="entry name" value="alpha/beta-Hydrolases"/>
    <property type="match status" value="1"/>
</dbReference>
<reference evidence="3" key="1">
    <citation type="journal article" date="2020" name="Stud. Mycol.">
        <title>101 Dothideomycetes genomes: a test case for predicting lifestyles and emergence of pathogens.</title>
        <authorList>
            <person name="Haridas S."/>
            <person name="Albert R."/>
            <person name="Binder M."/>
            <person name="Bloem J."/>
            <person name="Labutti K."/>
            <person name="Salamov A."/>
            <person name="Andreopoulos B."/>
            <person name="Baker S."/>
            <person name="Barry K."/>
            <person name="Bills G."/>
            <person name="Bluhm B."/>
            <person name="Cannon C."/>
            <person name="Castanera R."/>
            <person name="Culley D."/>
            <person name="Daum C."/>
            <person name="Ezra D."/>
            <person name="Gonzalez J."/>
            <person name="Henrissat B."/>
            <person name="Kuo A."/>
            <person name="Liang C."/>
            <person name="Lipzen A."/>
            <person name="Lutzoni F."/>
            <person name="Magnuson J."/>
            <person name="Mondo S."/>
            <person name="Nolan M."/>
            <person name="Ohm R."/>
            <person name="Pangilinan J."/>
            <person name="Park H.-J."/>
            <person name="Ramirez L."/>
            <person name="Alfaro M."/>
            <person name="Sun H."/>
            <person name="Tritt A."/>
            <person name="Yoshinaga Y."/>
            <person name="Zwiers L.-H."/>
            <person name="Turgeon B."/>
            <person name="Goodwin S."/>
            <person name="Spatafora J."/>
            <person name="Crous P."/>
            <person name="Grigoriev I."/>
        </authorList>
    </citation>
    <scope>NUCLEOTIDE SEQUENCE</scope>
    <source>
        <strain evidence="3">CBS 262.69</strain>
    </source>
</reference>
<dbReference type="GO" id="GO:0016020">
    <property type="term" value="C:membrane"/>
    <property type="evidence" value="ECO:0007669"/>
    <property type="project" value="TreeGrafter"/>
</dbReference>
<dbReference type="Gene3D" id="3.40.50.1820">
    <property type="entry name" value="alpha/beta hydrolase"/>
    <property type="match status" value="1"/>
</dbReference>
<dbReference type="InterPro" id="IPR000073">
    <property type="entry name" value="AB_hydrolase_1"/>
</dbReference>
<protein>
    <submittedName>
        <fullName evidence="3">Alpha/beta-hydrolase</fullName>
    </submittedName>
</protein>
<sequence>MSLTHLLDVIPSTTALTRSNCLTAGAAAIGLALLLGRLRNRSELQQPADNVIPSPLTTALPSLSPEEIRQLAYPPDLFPGARDVDSLFGTFRVYEWGPEEGRKVLLVHGISTPCVSLGGVAHELVKRGYRVMLLDLYGRGWSATPSDTPHDARLYNTQILHALASSPLPWTQPNGFALVGYSLGGGIAASFTSTFPALISSLVLIAPSGLIRPAHFTASSKLLYALAPLVPKNLLFTLVRKRLMGSGPPPNPAANTSPETKVPEEALAQEAPQTPNLSLANVADAVLWQLHHHDGFMAAFASSIRHAPITGQDKAWARIGARLTAQHAAPSDEEAARVGLLHGKALLLFGAEDTVIVQREVEPDATELLGGSENVEVKSFQVGHELPVLLPAEVAKAIWEFWGE</sequence>
<dbReference type="EMBL" id="ML996690">
    <property type="protein sequence ID" value="KAF2402869.1"/>
    <property type="molecule type" value="Genomic_DNA"/>
</dbReference>
<evidence type="ECO:0000256" key="1">
    <source>
        <dbReference type="SAM" id="MobiDB-lite"/>
    </source>
</evidence>
<dbReference type="GO" id="GO:0016787">
    <property type="term" value="F:hydrolase activity"/>
    <property type="evidence" value="ECO:0007669"/>
    <property type="project" value="UniProtKB-KW"/>
</dbReference>
<dbReference type="AlphaFoldDB" id="A0A6G1I477"/>
<dbReference type="Proteomes" id="UP000799640">
    <property type="component" value="Unassembled WGS sequence"/>
</dbReference>
<feature type="domain" description="Serine aminopeptidase S33" evidence="2">
    <location>
        <begin position="102"/>
        <end position="232"/>
    </location>
</feature>
<dbReference type="InterPro" id="IPR022742">
    <property type="entry name" value="Hydrolase_4"/>
</dbReference>
<dbReference type="OrthoDB" id="408373at2759"/>
<organism evidence="3 4">
    <name type="scientific">Trichodelitschia bisporula</name>
    <dbReference type="NCBI Taxonomy" id="703511"/>
    <lineage>
        <taxon>Eukaryota</taxon>
        <taxon>Fungi</taxon>
        <taxon>Dikarya</taxon>
        <taxon>Ascomycota</taxon>
        <taxon>Pezizomycotina</taxon>
        <taxon>Dothideomycetes</taxon>
        <taxon>Dothideomycetes incertae sedis</taxon>
        <taxon>Phaeotrichales</taxon>
        <taxon>Phaeotrichaceae</taxon>
        <taxon>Trichodelitschia</taxon>
    </lineage>
</organism>
<gene>
    <name evidence="3" type="ORF">EJ06DRAFT_527849</name>
</gene>
<dbReference type="InterPro" id="IPR050266">
    <property type="entry name" value="AB_hydrolase_sf"/>
</dbReference>
<evidence type="ECO:0000259" key="2">
    <source>
        <dbReference type="Pfam" id="PF12146"/>
    </source>
</evidence>
<name>A0A6G1I477_9PEZI</name>
<dbReference type="PANTHER" id="PTHR43798">
    <property type="entry name" value="MONOACYLGLYCEROL LIPASE"/>
    <property type="match status" value="1"/>
</dbReference>
<keyword evidence="4" id="KW-1185">Reference proteome</keyword>
<proteinExistence type="predicted"/>
<dbReference type="PRINTS" id="PR00111">
    <property type="entry name" value="ABHYDROLASE"/>
</dbReference>
<dbReference type="Pfam" id="PF12146">
    <property type="entry name" value="Hydrolase_4"/>
    <property type="match status" value="1"/>
</dbReference>
<dbReference type="InterPro" id="IPR029058">
    <property type="entry name" value="AB_hydrolase_fold"/>
</dbReference>
<keyword evidence="3" id="KW-0378">Hydrolase</keyword>
<evidence type="ECO:0000313" key="4">
    <source>
        <dbReference type="Proteomes" id="UP000799640"/>
    </source>
</evidence>
<dbReference type="PANTHER" id="PTHR43798:SF33">
    <property type="entry name" value="HYDROLASE, PUTATIVE (AFU_ORTHOLOGUE AFUA_2G14860)-RELATED"/>
    <property type="match status" value="1"/>
</dbReference>
<accession>A0A6G1I477</accession>